<organism evidence="2 3">
    <name type="scientific">Porites evermanni</name>
    <dbReference type="NCBI Taxonomy" id="104178"/>
    <lineage>
        <taxon>Eukaryota</taxon>
        <taxon>Metazoa</taxon>
        <taxon>Cnidaria</taxon>
        <taxon>Anthozoa</taxon>
        <taxon>Hexacorallia</taxon>
        <taxon>Scleractinia</taxon>
        <taxon>Fungiina</taxon>
        <taxon>Poritidae</taxon>
        <taxon>Porites</taxon>
    </lineage>
</organism>
<accession>A0ABN8LFU8</accession>
<evidence type="ECO:0000313" key="2">
    <source>
        <dbReference type="EMBL" id="CAH3014320.1"/>
    </source>
</evidence>
<keyword evidence="3" id="KW-1185">Reference proteome</keyword>
<proteinExistence type="predicted"/>
<gene>
    <name evidence="2" type="ORF">PEVE_00041719</name>
</gene>
<evidence type="ECO:0000256" key="1">
    <source>
        <dbReference type="SAM" id="MobiDB-lite"/>
    </source>
</evidence>
<protein>
    <submittedName>
        <fullName evidence="2">Uncharacterized protein</fullName>
    </submittedName>
</protein>
<reference evidence="2 3" key="1">
    <citation type="submission" date="2022-05" db="EMBL/GenBank/DDBJ databases">
        <authorList>
            <consortium name="Genoscope - CEA"/>
            <person name="William W."/>
        </authorList>
    </citation>
    <scope>NUCLEOTIDE SEQUENCE [LARGE SCALE GENOMIC DNA]</scope>
</reference>
<feature type="compositionally biased region" description="Acidic residues" evidence="1">
    <location>
        <begin position="177"/>
        <end position="203"/>
    </location>
</feature>
<dbReference type="EMBL" id="CALNXI010000008">
    <property type="protein sequence ID" value="CAH3014320.1"/>
    <property type="molecule type" value="Genomic_DNA"/>
</dbReference>
<dbReference type="Proteomes" id="UP001159427">
    <property type="component" value="Unassembled WGS sequence"/>
</dbReference>
<feature type="compositionally biased region" description="Gly residues" evidence="1">
    <location>
        <begin position="167"/>
        <end position="176"/>
    </location>
</feature>
<comment type="caution">
    <text evidence="2">The sequence shown here is derived from an EMBL/GenBank/DDBJ whole genome shotgun (WGS) entry which is preliminary data.</text>
</comment>
<evidence type="ECO:0000313" key="3">
    <source>
        <dbReference type="Proteomes" id="UP001159427"/>
    </source>
</evidence>
<sequence length="218" mass="23314">MNNCFIHRAFDDVECDGTVKLKKDYSLAFTHARKTTGDRPKTIAVLKTGKRALGKSAGGLWKACTGKSIREEKCCVYNCTNPKCNPNLDKAQKAGATAHVYGRFQSEHIKYMILLPTCSKCNNWKQCAKTLTNHPVEGEEPAKTLYTVPGAQLMFIEISPATASGKGAAGKGAGDGGDFEVVGEPDDEEGSEMEDDEEGEEGADVGPPEGAQVIGAPK</sequence>
<feature type="region of interest" description="Disordered" evidence="1">
    <location>
        <begin position="164"/>
        <end position="218"/>
    </location>
</feature>
<name>A0ABN8LFU8_9CNID</name>